<protein>
    <recommendedName>
        <fullName evidence="7 8">UDP-N-acetylmuramoylalanine--D-glutamate ligase</fullName>
        <ecNumber evidence="7 8">6.3.2.9</ecNumber>
    </recommendedName>
    <alternativeName>
        <fullName evidence="7">D-glutamic acid-adding enzyme</fullName>
    </alternativeName>
    <alternativeName>
        <fullName evidence="7">UDP-N-acetylmuramoyl-L-alanyl-D-glutamate synthetase</fullName>
    </alternativeName>
</protein>
<dbReference type="GO" id="GO:0051301">
    <property type="term" value="P:cell division"/>
    <property type="evidence" value="ECO:0007669"/>
    <property type="project" value="UniProtKB-KW"/>
</dbReference>
<dbReference type="Gene3D" id="3.90.190.20">
    <property type="entry name" value="Mur ligase, C-terminal domain"/>
    <property type="match status" value="1"/>
</dbReference>
<dbReference type="InterPro" id="IPR013221">
    <property type="entry name" value="Mur_ligase_cen"/>
</dbReference>
<evidence type="ECO:0000256" key="3">
    <source>
        <dbReference type="ARBA" id="ARBA00022490"/>
    </source>
</evidence>
<feature type="binding site" evidence="7">
    <location>
        <begin position="114"/>
        <end position="120"/>
    </location>
    <ligand>
        <name>ATP</name>
        <dbReference type="ChEBI" id="CHEBI:30616"/>
    </ligand>
</feature>
<feature type="domain" description="Mur ligase central" evidence="10">
    <location>
        <begin position="112"/>
        <end position="277"/>
    </location>
</feature>
<dbReference type="STRING" id="1317117.ATO7_05160"/>
<dbReference type="Pfam" id="PF08245">
    <property type="entry name" value="Mur_ligase_M"/>
    <property type="match status" value="1"/>
</dbReference>
<keyword evidence="7 8" id="KW-0961">Cell wall biogenesis/degradation</keyword>
<comment type="catalytic activity">
    <reaction evidence="7 8">
        <text>UDP-N-acetyl-alpha-D-muramoyl-L-alanine + D-glutamate + ATP = UDP-N-acetyl-alpha-D-muramoyl-L-alanyl-D-glutamate + ADP + phosphate + H(+)</text>
        <dbReference type="Rhea" id="RHEA:16429"/>
        <dbReference type="ChEBI" id="CHEBI:15378"/>
        <dbReference type="ChEBI" id="CHEBI:29986"/>
        <dbReference type="ChEBI" id="CHEBI:30616"/>
        <dbReference type="ChEBI" id="CHEBI:43474"/>
        <dbReference type="ChEBI" id="CHEBI:83898"/>
        <dbReference type="ChEBI" id="CHEBI:83900"/>
        <dbReference type="ChEBI" id="CHEBI:456216"/>
        <dbReference type="EC" id="6.3.2.9"/>
    </reaction>
</comment>
<keyword evidence="7 8" id="KW-0573">Peptidoglycan synthesis</keyword>
<comment type="function">
    <text evidence="7 8">Cell wall formation. Catalyzes the addition of glutamate to the nucleotide precursor UDP-N-acetylmuramoyl-L-alanine (UMA).</text>
</comment>
<dbReference type="PANTHER" id="PTHR43692">
    <property type="entry name" value="UDP-N-ACETYLMURAMOYLALANINE--D-GLUTAMATE LIGASE"/>
    <property type="match status" value="1"/>
</dbReference>
<keyword evidence="12" id="KW-1185">Reference proteome</keyword>
<dbReference type="RefSeq" id="WP_083560176.1">
    <property type="nucleotide sequence ID" value="NZ_AQQV01000001.1"/>
</dbReference>
<dbReference type="EC" id="6.3.2.9" evidence="7 8"/>
<dbReference type="InterPro" id="IPR036565">
    <property type="entry name" value="Mur-like_cat_sf"/>
</dbReference>
<evidence type="ECO:0000259" key="9">
    <source>
        <dbReference type="Pfam" id="PF02875"/>
    </source>
</evidence>
<dbReference type="Gene3D" id="3.40.50.720">
    <property type="entry name" value="NAD(P)-binding Rossmann-like Domain"/>
    <property type="match status" value="1"/>
</dbReference>
<dbReference type="NCBIfam" id="TIGR01087">
    <property type="entry name" value="murD"/>
    <property type="match status" value="1"/>
</dbReference>
<reference evidence="11 12" key="1">
    <citation type="submission" date="2013-04" db="EMBL/GenBank/DDBJ databases">
        <title>Oceanococcus atlanticus 22II-S10r2 Genome Sequencing.</title>
        <authorList>
            <person name="Lai Q."/>
            <person name="Li G."/>
            <person name="Shao Z."/>
        </authorList>
    </citation>
    <scope>NUCLEOTIDE SEQUENCE [LARGE SCALE GENOMIC DNA]</scope>
    <source>
        <strain evidence="11 12">22II-S10r2</strain>
    </source>
</reference>
<comment type="caution">
    <text evidence="11">The sequence shown here is derived from an EMBL/GenBank/DDBJ whole genome shotgun (WGS) entry which is preliminary data.</text>
</comment>
<dbReference type="InterPro" id="IPR036615">
    <property type="entry name" value="Mur_ligase_C_dom_sf"/>
</dbReference>
<dbReference type="InterPro" id="IPR005762">
    <property type="entry name" value="MurD"/>
</dbReference>
<dbReference type="GO" id="GO:0008764">
    <property type="term" value="F:UDP-N-acetylmuramoylalanine-D-glutamate ligase activity"/>
    <property type="evidence" value="ECO:0007669"/>
    <property type="project" value="UniProtKB-UniRule"/>
</dbReference>
<evidence type="ECO:0000256" key="1">
    <source>
        <dbReference type="ARBA" id="ARBA00004496"/>
    </source>
</evidence>
<keyword evidence="3 7" id="KW-0963">Cytoplasm</keyword>
<accession>A0A1Y1SIY2</accession>
<proteinExistence type="inferred from homology"/>
<keyword evidence="5 7" id="KW-0547">Nucleotide-binding</keyword>
<dbReference type="Proteomes" id="UP000192342">
    <property type="component" value="Unassembled WGS sequence"/>
</dbReference>
<dbReference type="GO" id="GO:0008360">
    <property type="term" value="P:regulation of cell shape"/>
    <property type="evidence" value="ECO:0007669"/>
    <property type="project" value="UniProtKB-KW"/>
</dbReference>
<dbReference type="SUPFAM" id="SSF53244">
    <property type="entry name" value="MurD-like peptide ligases, peptide-binding domain"/>
    <property type="match status" value="1"/>
</dbReference>
<dbReference type="GO" id="GO:0009252">
    <property type="term" value="P:peptidoglycan biosynthetic process"/>
    <property type="evidence" value="ECO:0007669"/>
    <property type="project" value="UniProtKB-UniRule"/>
</dbReference>
<sequence>MDWSGRQCLVVGLGLTGWSVVRFLVAQGAQVRVCDSRGEPPYALALAEQYPEVPLHSGDLDAVSLDGVDELVVSPGLDLNLPLFARARQRGLPLIGDIEIFARQNTRPVVAVTGSNGKSTVVTLLGEMAERAGLQVLVGGNIGTPALDLLERHADLIVLELSSFQLDLTHSLQCVAACVLNLSADHMDRHGSLQAYGAAKARIFAHAAHAIINKDDPDAATLAPDELPSSDFSVLQAADFDLRDTHLCVGGQPWLPAAQLKLVGRHNQANVLAAFALGMAAGLPRDAMTAAAAAFPGLPHRCQWVAERNGVRWINDSKGTNVGATLAALDGIEPKVVLLAGGQAKGGDFKPWRAPLKDKGRAVLLFGQDAAQIARDLDDLGAHIVMRDVGELAQAVAEADSLAQPGDSVLLSPGCASFDQFSGYAERGECFAALARGLA</sequence>
<evidence type="ECO:0000256" key="2">
    <source>
        <dbReference type="ARBA" id="ARBA00004752"/>
    </source>
</evidence>
<dbReference type="AlphaFoldDB" id="A0A1Y1SIY2"/>
<dbReference type="GO" id="GO:0005737">
    <property type="term" value="C:cytoplasm"/>
    <property type="evidence" value="ECO:0007669"/>
    <property type="project" value="UniProtKB-SubCell"/>
</dbReference>
<dbReference type="Pfam" id="PF21799">
    <property type="entry name" value="MurD-like_N"/>
    <property type="match status" value="1"/>
</dbReference>
<dbReference type="UniPathway" id="UPA00219"/>
<name>A0A1Y1SIY2_9GAMM</name>
<feature type="domain" description="Mur ligase C-terminal" evidence="9">
    <location>
        <begin position="300"/>
        <end position="413"/>
    </location>
</feature>
<keyword evidence="7 8" id="KW-0131">Cell cycle</keyword>
<evidence type="ECO:0000256" key="8">
    <source>
        <dbReference type="RuleBase" id="RU003664"/>
    </source>
</evidence>
<comment type="pathway">
    <text evidence="2 7 8">Cell wall biogenesis; peptidoglycan biosynthesis.</text>
</comment>
<comment type="similarity">
    <text evidence="7">Belongs to the MurCDEF family.</text>
</comment>
<organism evidence="11 12">
    <name type="scientific">Oceanococcus atlanticus</name>
    <dbReference type="NCBI Taxonomy" id="1317117"/>
    <lineage>
        <taxon>Bacteria</taxon>
        <taxon>Pseudomonadati</taxon>
        <taxon>Pseudomonadota</taxon>
        <taxon>Gammaproteobacteria</taxon>
        <taxon>Chromatiales</taxon>
        <taxon>Oceanococcaceae</taxon>
        <taxon>Oceanococcus</taxon>
    </lineage>
</organism>
<dbReference type="EMBL" id="AQQV01000001">
    <property type="protein sequence ID" value="ORE89241.1"/>
    <property type="molecule type" value="Genomic_DNA"/>
</dbReference>
<keyword evidence="7 8" id="KW-0132">Cell division</keyword>
<evidence type="ECO:0000259" key="10">
    <source>
        <dbReference type="Pfam" id="PF08245"/>
    </source>
</evidence>
<dbReference type="PANTHER" id="PTHR43692:SF1">
    <property type="entry name" value="UDP-N-ACETYLMURAMOYLALANINE--D-GLUTAMATE LIGASE"/>
    <property type="match status" value="1"/>
</dbReference>
<evidence type="ECO:0000256" key="6">
    <source>
        <dbReference type="ARBA" id="ARBA00022840"/>
    </source>
</evidence>
<evidence type="ECO:0000313" key="12">
    <source>
        <dbReference type="Proteomes" id="UP000192342"/>
    </source>
</evidence>
<dbReference type="OrthoDB" id="9809796at2"/>
<keyword evidence="7 8" id="KW-0133">Cell shape</keyword>
<dbReference type="GO" id="GO:0005524">
    <property type="term" value="F:ATP binding"/>
    <property type="evidence" value="ECO:0007669"/>
    <property type="project" value="UniProtKB-UniRule"/>
</dbReference>
<evidence type="ECO:0000256" key="4">
    <source>
        <dbReference type="ARBA" id="ARBA00022598"/>
    </source>
</evidence>
<dbReference type="InterPro" id="IPR004101">
    <property type="entry name" value="Mur_ligase_C"/>
</dbReference>
<comment type="subcellular location">
    <subcellularLocation>
        <location evidence="1 7 8">Cytoplasm</location>
    </subcellularLocation>
</comment>
<keyword evidence="6 7" id="KW-0067">ATP-binding</keyword>
<evidence type="ECO:0000256" key="7">
    <source>
        <dbReference type="HAMAP-Rule" id="MF_00639"/>
    </source>
</evidence>
<dbReference type="Pfam" id="PF02875">
    <property type="entry name" value="Mur_ligase_C"/>
    <property type="match status" value="1"/>
</dbReference>
<evidence type="ECO:0000256" key="5">
    <source>
        <dbReference type="ARBA" id="ARBA00022741"/>
    </source>
</evidence>
<evidence type="ECO:0000313" key="11">
    <source>
        <dbReference type="EMBL" id="ORE89241.1"/>
    </source>
</evidence>
<dbReference type="GO" id="GO:0071555">
    <property type="term" value="P:cell wall organization"/>
    <property type="evidence" value="ECO:0007669"/>
    <property type="project" value="UniProtKB-KW"/>
</dbReference>
<dbReference type="HAMAP" id="MF_00639">
    <property type="entry name" value="MurD"/>
    <property type="match status" value="1"/>
</dbReference>
<dbReference type="Gene3D" id="3.40.1190.10">
    <property type="entry name" value="Mur-like, catalytic domain"/>
    <property type="match status" value="1"/>
</dbReference>
<keyword evidence="4 7" id="KW-0436">Ligase</keyword>
<gene>
    <name evidence="7 11" type="primary">murD</name>
    <name evidence="11" type="ORF">ATO7_05160</name>
</gene>
<dbReference type="SUPFAM" id="SSF51984">
    <property type="entry name" value="MurCD N-terminal domain"/>
    <property type="match status" value="1"/>
</dbReference>
<dbReference type="SUPFAM" id="SSF53623">
    <property type="entry name" value="MurD-like peptide ligases, catalytic domain"/>
    <property type="match status" value="1"/>
</dbReference>